<keyword evidence="5" id="KW-0812">Transmembrane</keyword>
<reference evidence="8 9" key="1">
    <citation type="journal article" date="2022" name="Nat. Plants">
        <title>Genomes of leafy and leafless Platanthera orchids illuminate the evolution of mycoheterotrophy.</title>
        <authorList>
            <person name="Li M.H."/>
            <person name="Liu K.W."/>
            <person name="Li Z."/>
            <person name="Lu H.C."/>
            <person name="Ye Q.L."/>
            <person name="Zhang D."/>
            <person name="Wang J.Y."/>
            <person name="Li Y.F."/>
            <person name="Zhong Z.M."/>
            <person name="Liu X."/>
            <person name="Yu X."/>
            <person name="Liu D.K."/>
            <person name="Tu X.D."/>
            <person name="Liu B."/>
            <person name="Hao Y."/>
            <person name="Liao X.Y."/>
            <person name="Jiang Y.T."/>
            <person name="Sun W.H."/>
            <person name="Chen J."/>
            <person name="Chen Y.Q."/>
            <person name="Ai Y."/>
            <person name="Zhai J.W."/>
            <person name="Wu S.S."/>
            <person name="Zhou Z."/>
            <person name="Hsiao Y.Y."/>
            <person name="Wu W.L."/>
            <person name="Chen Y.Y."/>
            <person name="Lin Y.F."/>
            <person name="Hsu J.L."/>
            <person name="Li C.Y."/>
            <person name="Wang Z.W."/>
            <person name="Zhao X."/>
            <person name="Zhong W.Y."/>
            <person name="Ma X.K."/>
            <person name="Ma L."/>
            <person name="Huang J."/>
            <person name="Chen G.Z."/>
            <person name="Huang M.Z."/>
            <person name="Huang L."/>
            <person name="Peng D.H."/>
            <person name="Luo Y.B."/>
            <person name="Zou S.Q."/>
            <person name="Chen S.P."/>
            <person name="Lan S."/>
            <person name="Tsai W.C."/>
            <person name="Van de Peer Y."/>
            <person name="Liu Z.J."/>
        </authorList>
    </citation>
    <scope>NUCLEOTIDE SEQUENCE [LARGE SCALE GENOMIC DNA]</scope>
    <source>
        <strain evidence="8">Lor288</strain>
    </source>
</reference>
<evidence type="ECO:0000313" key="9">
    <source>
        <dbReference type="Proteomes" id="UP001412067"/>
    </source>
</evidence>
<keyword evidence="1 5" id="KW-0349">Heme</keyword>
<proteinExistence type="inferred from homology"/>
<evidence type="ECO:0000256" key="1">
    <source>
        <dbReference type="ARBA" id="ARBA00022617"/>
    </source>
</evidence>
<keyword evidence="5" id="KW-1133">Transmembrane helix</keyword>
<keyword evidence="5" id="KW-0472">Membrane</keyword>
<keyword evidence="9" id="KW-1185">Reference proteome</keyword>
<comment type="similarity">
    <text evidence="4 5">Belongs to the cytochrome b5 family.</text>
</comment>
<accession>A0ABR2LHD0</accession>
<comment type="caution">
    <text evidence="8">The sequence shown here is derived from an EMBL/GenBank/DDBJ whole genome shotgun (WGS) entry which is preliminary data.</text>
</comment>
<dbReference type="Proteomes" id="UP001412067">
    <property type="component" value="Unassembled WGS sequence"/>
</dbReference>
<dbReference type="Gene3D" id="3.10.120.10">
    <property type="entry name" value="Cytochrome b5-like heme/steroid binding domain"/>
    <property type="match status" value="1"/>
</dbReference>
<dbReference type="PROSITE" id="PS50255">
    <property type="entry name" value="CYTOCHROME_B5_2"/>
    <property type="match status" value="1"/>
</dbReference>
<dbReference type="PRINTS" id="PR00363">
    <property type="entry name" value="CYTOCHROMEB5"/>
</dbReference>
<evidence type="ECO:0000256" key="6">
    <source>
        <dbReference type="SAM" id="MobiDB-lite"/>
    </source>
</evidence>
<gene>
    <name evidence="8" type="ORF">KSP40_PGU011967</name>
</gene>
<feature type="compositionally biased region" description="Basic and acidic residues" evidence="6">
    <location>
        <begin position="131"/>
        <end position="144"/>
    </location>
</feature>
<dbReference type="PANTHER" id="PTHR19359">
    <property type="entry name" value="CYTOCHROME B5"/>
    <property type="match status" value="1"/>
</dbReference>
<evidence type="ECO:0000256" key="2">
    <source>
        <dbReference type="ARBA" id="ARBA00022723"/>
    </source>
</evidence>
<protein>
    <recommendedName>
        <fullName evidence="7">Cytochrome b5 heme-binding domain-containing protein</fullName>
    </recommendedName>
</protein>
<evidence type="ECO:0000256" key="5">
    <source>
        <dbReference type="RuleBase" id="RU362121"/>
    </source>
</evidence>
<organism evidence="8 9">
    <name type="scientific">Platanthera guangdongensis</name>
    <dbReference type="NCBI Taxonomy" id="2320717"/>
    <lineage>
        <taxon>Eukaryota</taxon>
        <taxon>Viridiplantae</taxon>
        <taxon>Streptophyta</taxon>
        <taxon>Embryophyta</taxon>
        <taxon>Tracheophyta</taxon>
        <taxon>Spermatophyta</taxon>
        <taxon>Magnoliopsida</taxon>
        <taxon>Liliopsida</taxon>
        <taxon>Asparagales</taxon>
        <taxon>Orchidaceae</taxon>
        <taxon>Orchidoideae</taxon>
        <taxon>Orchideae</taxon>
        <taxon>Orchidinae</taxon>
        <taxon>Platanthera</taxon>
    </lineage>
</organism>
<dbReference type="InterPro" id="IPR018506">
    <property type="entry name" value="Cyt_B5_heme-BS"/>
</dbReference>
<dbReference type="InterPro" id="IPR001199">
    <property type="entry name" value="Cyt_B5-like_heme/steroid-bd"/>
</dbReference>
<evidence type="ECO:0000259" key="7">
    <source>
        <dbReference type="PROSITE" id="PS50255"/>
    </source>
</evidence>
<keyword evidence="3 5" id="KW-0408">Iron</keyword>
<dbReference type="PANTHER" id="PTHR19359:SF101">
    <property type="entry name" value="CYTOCHROME B5-LIKE HEME_STEROID BINDING DOMAIN CONTAINING PROTEIN, EXPRESSED"/>
    <property type="match status" value="1"/>
</dbReference>
<dbReference type="SUPFAM" id="SSF55856">
    <property type="entry name" value="Cytochrome b5-like heme/steroid binding domain"/>
    <property type="match status" value="1"/>
</dbReference>
<dbReference type="PROSITE" id="PS00191">
    <property type="entry name" value="CYTOCHROME_B5_1"/>
    <property type="match status" value="1"/>
</dbReference>
<dbReference type="InterPro" id="IPR050668">
    <property type="entry name" value="Cytochrome_b5"/>
</dbReference>
<evidence type="ECO:0000256" key="3">
    <source>
        <dbReference type="ARBA" id="ARBA00023004"/>
    </source>
</evidence>
<dbReference type="EMBL" id="JBBWWR010000019">
    <property type="protein sequence ID" value="KAK8941521.1"/>
    <property type="molecule type" value="Genomic_DNA"/>
</dbReference>
<evidence type="ECO:0000256" key="4">
    <source>
        <dbReference type="ARBA" id="ARBA00038168"/>
    </source>
</evidence>
<feature type="region of interest" description="Disordered" evidence="6">
    <location>
        <begin position="131"/>
        <end position="158"/>
    </location>
</feature>
<sequence>MPHVIHHKSKGNYFYRTNKIMGTFYRIRVPASATSLRPTKNLELCKEEKMSGSKKLSLAEISLHTSKNDCWLIIHGKVYDVTNFLDDHPGGDDVLLQAAANGDATQSFEDVGHSSTAMGMIESYLIGSVGDEARKDDEPPKPARDPLPASTVPELPEPATPSTSFMDIVLPLLILALAFAAWYYLTYINVNA</sequence>
<dbReference type="SMART" id="SM01117">
    <property type="entry name" value="Cyt-b5"/>
    <property type="match status" value="1"/>
</dbReference>
<evidence type="ECO:0000313" key="8">
    <source>
        <dbReference type="EMBL" id="KAK8941521.1"/>
    </source>
</evidence>
<feature type="transmembrane region" description="Helical" evidence="5">
    <location>
        <begin position="168"/>
        <end position="185"/>
    </location>
</feature>
<name>A0ABR2LHD0_9ASPA</name>
<feature type="domain" description="Cytochrome b5 heme-binding" evidence="7">
    <location>
        <begin position="53"/>
        <end position="130"/>
    </location>
</feature>
<dbReference type="InterPro" id="IPR036400">
    <property type="entry name" value="Cyt_B5-like_heme/steroid_sf"/>
</dbReference>
<keyword evidence="2 5" id="KW-0479">Metal-binding</keyword>
<dbReference type="Pfam" id="PF00173">
    <property type="entry name" value="Cyt-b5"/>
    <property type="match status" value="1"/>
</dbReference>